<accession>A0ABT9SS16</accession>
<proteinExistence type="predicted"/>
<keyword evidence="1" id="KW-0175">Coiled coil</keyword>
<evidence type="ECO:0000256" key="2">
    <source>
        <dbReference type="SAM" id="SignalP"/>
    </source>
</evidence>
<comment type="caution">
    <text evidence="4">The sequence shown here is derived from an EMBL/GenBank/DDBJ whole genome shotgun (WGS) entry which is preliminary data.</text>
</comment>
<dbReference type="Pfam" id="PF20041">
    <property type="entry name" value="DUF6443"/>
    <property type="match status" value="1"/>
</dbReference>
<evidence type="ECO:0000313" key="4">
    <source>
        <dbReference type="EMBL" id="MDP9962234.1"/>
    </source>
</evidence>
<feature type="signal peptide" evidence="2">
    <location>
        <begin position="1"/>
        <end position="19"/>
    </location>
</feature>
<feature type="domain" description="DUF6443" evidence="3">
    <location>
        <begin position="37"/>
        <end position="147"/>
    </location>
</feature>
<gene>
    <name evidence="4" type="ORF">J2T04_004162</name>
</gene>
<protein>
    <submittedName>
        <fullName evidence="4">RHS repeat-associated protein</fullName>
    </submittedName>
</protein>
<evidence type="ECO:0000256" key="1">
    <source>
        <dbReference type="SAM" id="Coils"/>
    </source>
</evidence>
<dbReference type="InterPro" id="IPR045619">
    <property type="entry name" value="DUF6443"/>
</dbReference>
<keyword evidence="5" id="KW-1185">Reference proteome</keyword>
<feature type="coiled-coil region" evidence="1">
    <location>
        <begin position="1001"/>
        <end position="1051"/>
    </location>
</feature>
<dbReference type="EMBL" id="JAUSRL010000011">
    <property type="protein sequence ID" value="MDP9962234.1"/>
    <property type="molecule type" value="Genomic_DNA"/>
</dbReference>
<sequence>MKKIIIPISTLFVTGLSYAQTLPSNSENYVYSKTYLSDPTTSSPKIAETIQYFDGLGRPKQVIDVKASPTGKDIVNHIEYDQFGRPAKDFLPIPQSGTQNGKIYPNPLGNGSSVYGAEKIYSEKIIENSPLSRIQQQIQAGNDWTGKPVTLEYSANAEGEVKKYTTATTWVNNASQSSLSLSGSFPAYQLYKNTVKDEDGNETIEFKNDEGLTFLTRKAVSATEYADTYYVYNEFDQLAFIIPPSASALGTLDQNALDNLCYQYRYDGRNHLVEKKIPGKGWEYFVYDKQGRLILSQDANLRTTANNFSQKGWLFNKYDQFGRVVYTGFFANTATRTAMQTVIQNMTVNAGNNETKSTTPFTLSGIDVYYTKNAFPMESMTILSVNYYDTYPVGTPTAPTQIIGQEVMKQAGQNTSSKSTRGLPTASYVKNIEDDSWTKNYSWYDTKARVIGTHSVNHLGGYTKTETELDFAGVPQKTNTYHLRKQDEIGVTVKERFVYDNQNRLKQHYHQVDEKPEELLTENTYNELSQMINKKVGNNLQSIDYAYNIRGWMTDINKNQMSLSDLGGKLFSYKIKYTQKEGITNPDTVLFSGKDVKPRYNGNIAEVDWRAVETLGVNPSSTPKRYGYAYDKLNRLTAGYYQNPNNPYSKENTESLTYDLNGNVTNLYRTSVLESGTNTATLIDRLNYTYNGNQVTNINDVSQNPTGYEGGGGAISYDLNGSMTAIPDKGISSIKYNYLNLPNNLSLNKNGNENLIINTKYRADGTKLTKENVTTITGFNGSVTTKKTTDYLDGFQYLKAENISGGGSTEMLLASSLSQRAMQPQAFSLTGPVVTDPTIDPPIGGGGVIVDVKTPDLQFFPTAEGFYDYTKNQYIYSYADQVGNVRVSFAKNSAGALEIVDANDYYPFGMNHLKTGTAFFGQSSFKNYKFANKELQEFGFYDFGNRLYMDDIVRWGVVDNKAEKYLSYSPYHYAGNNPISNFDIDGNEFTPEAWEWVNKLVADINKKQEKNNAEIAEYQAKINGGGKAGQIKRWERSIASLQETNTELETARGETAVLANSNQVYHIRADDSQSEKGVSISYTMFGFSSGRVIIGLSSNGGLELLSHELRHAYQFETGESGFVNEGLYIKKTQFLHDKTDEVDGYRRGSFFGGSTYGVNDLPENYKDLPTGPVSIKTDPQITRALSLPESQRDQALQRIANEGKAFRANGKTYYKK</sequence>
<organism evidence="4 5">
    <name type="scientific">Chryseobacterium lathyri</name>
    <dbReference type="NCBI Taxonomy" id="395933"/>
    <lineage>
        <taxon>Bacteria</taxon>
        <taxon>Pseudomonadati</taxon>
        <taxon>Bacteroidota</taxon>
        <taxon>Flavobacteriia</taxon>
        <taxon>Flavobacteriales</taxon>
        <taxon>Weeksellaceae</taxon>
        <taxon>Chryseobacterium group</taxon>
        <taxon>Chryseobacterium</taxon>
    </lineage>
</organism>
<name>A0ABT9SS16_9FLAO</name>
<keyword evidence="2" id="KW-0732">Signal</keyword>
<dbReference type="RefSeq" id="WP_306846631.1">
    <property type="nucleotide sequence ID" value="NZ_JAUSRL010000011.1"/>
</dbReference>
<dbReference type="Proteomes" id="UP001235513">
    <property type="component" value="Unassembled WGS sequence"/>
</dbReference>
<evidence type="ECO:0000313" key="5">
    <source>
        <dbReference type="Proteomes" id="UP001235513"/>
    </source>
</evidence>
<reference evidence="4 5" key="1">
    <citation type="submission" date="2023-07" db="EMBL/GenBank/DDBJ databases">
        <title>Sorghum-associated microbial communities from plants grown in Nebraska, USA.</title>
        <authorList>
            <person name="Schachtman D."/>
        </authorList>
    </citation>
    <scope>NUCLEOTIDE SEQUENCE [LARGE SCALE GENOMIC DNA]</scope>
    <source>
        <strain evidence="4 5">CC351</strain>
    </source>
</reference>
<dbReference type="NCBIfam" id="TIGR03696">
    <property type="entry name" value="Rhs_assc_core"/>
    <property type="match status" value="1"/>
</dbReference>
<dbReference type="Gene3D" id="2.180.10.10">
    <property type="entry name" value="RHS repeat-associated core"/>
    <property type="match status" value="1"/>
</dbReference>
<feature type="chain" id="PRO_5045684462" evidence="2">
    <location>
        <begin position="20"/>
        <end position="1216"/>
    </location>
</feature>
<evidence type="ECO:0000259" key="3">
    <source>
        <dbReference type="Pfam" id="PF20041"/>
    </source>
</evidence>
<dbReference type="InterPro" id="IPR022385">
    <property type="entry name" value="Rhs_assc_core"/>
</dbReference>